<evidence type="ECO:0000256" key="7">
    <source>
        <dbReference type="ARBA" id="ARBA00022656"/>
    </source>
</evidence>
<evidence type="ECO:0000256" key="10">
    <source>
        <dbReference type="ARBA" id="ARBA00023298"/>
    </source>
</evidence>
<keyword evidence="8" id="KW-0204">Cytolysis</keyword>
<keyword evidence="13" id="KW-0732">Signal</keyword>
<accession>A0A0S1M135</accession>
<comment type="similarity">
    <text evidence="4">Belongs to the actinoporin family. Sea anemone subfamily.</text>
</comment>
<evidence type="ECO:0000256" key="13">
    <source>
        <dbReference type="SAM" id="SignalP"/>
    </source>
</evidence>
<evidence type="ECO:0000256" key="3">
    <source>
        <dbReference type="ARBA" id="ARBA00004613"/>
    </source>
</evidence>
<dbReference type="GO" id="GO:0090729">
    <property type="term" value="F:toxin activity"/>
    <property type="evidence" value="ECO:0007669"/>
    <property type="project" value="UniProtKB-KW"/>
</dbReference>
<keyword evidence="6" id="KW-1052">Target cell membrane</keyword>
<dbReference type="GO" id="GO:0006812">
    <property type="term" value="P:monoatomic cation transport"/>
    <property type="evidence" value="ECO:0007669"/>
    <property type="project" value="InterPro"/>
</dbReference>
<dbReference type="GO" id="GO:0051715">
    <property type="term" value="P:cytolysis in another organism"/>
    <property type="evidence" value="ECO:0007669"/>
    <property type="project" value="InterPro"/>
</dbReference>
<evidence type="ECO:0000313" key="14">
    <source>
        <dbReference type="EMBL" id="ALL34495.1"/>
    </source>
</evidence>
<dbReference type="GO" id="GO:0046930">
    <property type="term" value="C:pore complex"/>
    <property type="evidence" value="ECO:0007669"/>
    <property type="project" value="InterPro"/>
</dbReference>
<keyword evidence="7" id="KW-0800">Toxin</keyword>
<dbReference type="InterPro" id="IPR050677">
    <property type="entry name" value="Actinoporin_PFT"/>
</dbReference>
<keyword evidence="10" id="KW-1053">Target membrane</keyword>
<name>A0A0S1M135_ANESU</name>
<protein>
    <submittedName>
        <fullName evidence="14">Cytolysin</fullName>
    </submittedName>
</protein>
<evidence type="ECO:0000256" key="1">
    <source>
        <dbReference type="ARBA" id="ARBA00004175"/>
    </source>
</evidence>
<organism evidence="14">
    <name type="scientific">Anemonia sulcata</name>
    <name type="common">Mediterranean snakelocks sea anemone</name>
    <dbReference type="NCBI Taxonomy" id="6108"/>
    <lineage>
        <taxon>Eukaryota</taxon>
        <taxon>Metazoa</taxon>
        <taxon>Cnidaria</taxon>
        <taxon>Anthozoa</taxon>
        <taxon>Hexacorallia</taxon>
        <taxon>Actiniaria</taxon>
        <taxon>Actiniidae</taxon>
        <taxon>Anemonia</taxon>
    </lineage>
</organism>
<dbReference type="PANTHER" id="PTHR40388">
    <property type="entry name" value="BRYOPORIN"/>
    <property type="match status" value="1"/>
</dbReference>
<dbReference type="GO" id="GO:0046931">
    <property type="term" value="P:pore complex assembly"/>
    <property type="evidence" value="ECO:0007669"/>
    <property type="project" value="InterPro"/>
</dbReference>
<keyword evidence="5" id="KW-0964">Secreted</keyword>
<dbReference type="EMBL" id="KT948904">
    <property type="protein sequence ID" value="ALL34495.1"/>
    <property type="molecule type" value="mRNA"/>
</dbReference>
<reference evidence="14" key="1">
    <citation type="journal article" date="2015" name="Toxicon">
        <title>Multi-copy venom genes hidden in de novo transcriptome assemblies, a cautionary tale with the snakelocks sea anemone Anemonia sulcata (Pennant, 1977).</title>
        <authorList>
            <person name="Macrander J."/>
            <person name="Broe M."/>
            <person name="Daly M."/>
        </authorList>
    </citation>
    <scope>NUCLEOTIDE SEQUENCE</scope>
</reference>
<keyword evidence="9" id="KW-0472">Membrane</keyword>
<dbReference type="GO" id="GO:0042802">
    <property type="term" value="F:identical protein binding"/>
    <property type="evidence" value="ECO:0007669"/>
    <property type="project" value="UniProtKB-ARBA"/>
</dbReference>
<dbReference type="Pfam" id="PF06369">
    <property type="entry name" value="Anemone_cytotox"/>
    <property type="match status" value="1"/>
</dbReference>
<evidence type="ECO:0000256" key="4">
    <source>
        <dbReference type="ARBA" id="ARBA00008399"/>
    </source>
</evidence>
<sequence length="215" mass="23867">MSRLIIVFIVVTMICAATARSSKKIINEEDEKDEKRSADVAGAVIDGAGLGFDVLKTVLEALGNVKRKIAVGIDNESGRTWTAMNTYFRSGTSDIVLPHKVAHGKALLYNGQKNRGPVATGVVGVIAYSMSDGNTLAVLFSVPYDYNWYSNWWNVRVYKGQKRANQRMYEELYYHRSPFRGDNGWHSRGLGYGLKSRGFMNSSGHAILEIHVTKA</sequence>
<dbReference type="InterPro" id="IPR009104">
    <property type="entry name" value="Anemon_actinoporin-like"/>
</dbReference>
<proteinExistence type="evidence at transcript level"/>
<comment type="subcellular location">
    <subcellularLocation>
        <location evidence="2">Nematocyst</location>
    </subcellularLocation>
    <subcellularLocation>
        <location evidence="3">Secreted</location>
    </subcellularLocation>
    <subcellularLocation>
        <location evidence="1">Target cell membrane</location>
    </subcellularLocation>
</comment>
<dbReference type="InterPro" id="IPR015926">
    <property type="entry name" value="Cytolysin/lectin"/>
</dbReference>
<keyword evidence="11" id="KW-0166">Nematocyst</keyword>
<dbReference type="FunFam" id="2.60.270.20:FF:000001">
    <property type="entry name" value="DELTA-actitoxin-Afr1a"/>
    <property type="match status" value="1"/>
</dbReference>
<dbReference type="SUPFAM" id="SSF63724">
    <property type="entry name" value="Cytolysin/lectin"/>
    <property type="match status" value="1"/>
</dbReference>
<gene>
    <name evidence="14" type="primary">Cyto</name>
</gene>
<dbReference type="GO" id="GO:0015267">
    <property type="term" value="F:channel activity"/>
    <property type="evidence" value="ECO:0007669"/>
    <property type="project" value="InterPro"/>
</dbReference>
<comment type="subunit">
    <text evidence="12">Octamer or nonamer in membranes. Monomer in the soluble state.</text>
</comment>
<evidence type="ECO:0000256" key="12">
    <source>
        <dbReference type="ARBA" id="ARBA00034502"/>
    </source>
</evidence>
<evidence type="ECO:0000256" key="11">
    <source>
        <dbReference type="ARBA" id="ARBA00023331"/>
    </source>
</evidence>
<feature type="chain" id="PRO_5006589157" evidence="13">
    <location>
        <begin position="20"/>
        <end position="215"/>
    </location>
</feature>
<evidence type="ECO:0000256" key="9">
    <source>
        <dbReference type="ARBA" id="ARBA00023136"/>
    </source>
</evidence>
<dbReference type="SMR" id="A0A0S1M135"/>
<evidence type="ECO:0000256" key="2">
    <source>
        <dbReference type="ARBA" id="ARBA00004532"/>
    </source>
</evidence>
<dbReference type="Gene3D" id="2.60.270.20">
    <property type="entry name" value="Cytolysin/lectin"/>
    <property type="match status" value="1"/>
</dbReference>
<evidence type="ECO:0000256" key="6">
    <source>
        <dbReference type="ARBA" id="ARBA00022537"/>
    </source>
</evidence>
<feature type="signal peptide" evidence="13">
    <location>
        <begin position="1"/>
        <end position="19"/>
    </location>
</feature>
<dbReference type="GO" id="GO:0042151">
    <property type="term" value="C:nematocyst"/>
    <property type="evidence" value="ECO:0007669"/>
    <property type="project" value="UniProtKB-SubCell"/>
</dbReference>
<evidence type="ECO:0000256" key="5">
    <source>
        <dbReference type="ARBA" id="ARBA00022525"/>
    </source>
</evidence>
<dbReference type="PANTHER" id="PTHR40388:SF1">
    <property type="entry name" value="BRYOPORIN"/>
    <property type="match status" value="1"/>
</dbReference>
<evidence type="ECO:0000256" key="8">
    <source>
        <dbReference type="ARBA" id="ARBA00022852"/>
    </source>
</evidence>
<dbReference type="AlphaFoldDB" id="A0A0S1M135"/>
<dbReference type="GO" id="GO:0005576">
    <property type="term" value="C:extracellular region"/>
    <property type="evidence" value="ECO:0007669"/>
    <property type="project" value="UniProtKB-SubCell"/>
</dbReference>
<dbReference type="GO" id="GO:0044218">
    <property type="term" value="C:other organism cell membrane"/>
    <property type="evidence" value="ECO:0007669"/>
    <property type="project" value="UniProtKB-KW"/>
</dbReference>